<dbReference type="EMBL" id="AKWE02000076">
    <property type="protein sequence ID" value="EMO58519.1"/>
    <property type="molecule type" value="Genomic_DNA"/>
</dbReference>
<gene>
    <name evidence="2" type="ORF">LEP1GSC161_0720</name>
</gene>
<feature type="compositionally biased region" description="Basic and acidic residues" evidence="1">
    <location>
        <begin position="1"/>
        <end position="10"/>
    </location>
</feature>
<reference evidence="2 3" key="1">
    <citation type="submission" date="2013-01" db="EMBL/GenBank/DDBJ databases">
        <authorList>
            <person name="Harkins D.M."/>
            <person name="Durkin A.S."/>
            <person name="Brinkac L.M."/>
            <person name="Haft D.H."/>
            <person name="Selengut J.D."/>
            <person name="Sanka R."/>
            <person name="DePew J."/>
            <person name="Purushe J."/>
            <person name="Matthias M.A."/>
            <person name="Vinetz J.M."/>
            <person name="Sutton G.G."/>
            <person name="Nierman W.C."/>
            <person name="Fouts D.E."/>
        </authorList>
    </citation>
    <scope>NUCLEOTIDE SEQUENCE [LARGE SCALE GENOMIC DNA]</scope>
    <source>
        <strain evidence="2 3">CBC1416</strain>
    </source>
</reference>
<evidence type="ECO:0000256" key="1">
    <source>
        <dbReference type="SAM" id="MobiDB-lite"/>
    </source>
</evidence>
<feature type="compositionally biased region" description="Polar residues" evidence="1">
    <location>
        <begin position="11"/>
        <end position="30"/>
    </location>
</feature>
<evidence type="ECO:0000313" key="3">
    <source>
        <dbReference type="Proteomes" id="UP000012149"/>
    </source>
</evidence>
<sequence length="170" mass="20015">MRSNEQRHSTELSAAQRQGSSNATQNAQSRLDSVRKEIKIIEEQINKENIDLLNFNESGIRREAFENFLRDLSIPRSKYIRFGETDFSDVADTIKNISKIRGGKDPEERYSEIKRKLRDLLQQDPHFYYDRDNGNQDYLEINNVDYQKVSTGTKICLFYFSLIFETKKMT</sequence>
<feature type="region of interest" description="Disordered" evidence="1">
    <location>
        <begin position="1"/>
        <end position="30"/>
    </location>
</feature>
<comment type="caution">
    <text evidence="2">The sequence shown here is derived from an EMBL/GenBank/DDBJ whole genome shotgun (WGS) entry which is preliminary data.</text>
</comment>
<dbReference type="AlphaFoldDB" id="M6VZT6"/>
<accession>M6VZT6</accession>
<protein>
    <submittedName>
        <fullName evidence="2">Uncharacterized protein</fullName>
    </submittedName>
</protein>
<name>M6VZT6_9LEPT</name>
<dbReference type="Proteomes" id="UP000012149">
    <property type="component" value="Unassembled WGS sequence"/>
</dbReference>
<evidence type="ECO:0000313" key="2">
    <source>
        <dbReference type="EMBL" id="EMO58519.1"/>
    </source>
</evidence>
<proteinExistence type="predicted"/>
<organism evidence="2 3">
    <name type="scientific">Leptospira santarosai str. CBC1416</name>
    <dbReference type="NCBI Taxonomy" id="1193059"/>
    <lineage>
        <taxon>Bacteria</taxon>
        <taxon>Pseudomonadati</taxon>
        <taxon>Spirochaetota</taxon>
        <taxon>Spirochaetia</taxon>
        <taxon>Leptospirales</taxon>
        <taxon>Leptospiraceae</taxon>
        <taxon>Leptospira</taxon>
    </lineage>
</organism>